<dbReference type="EMBL" id="AFNU02000018">
    <property type="protein sequence ID" value="ERJ11047.1"/>
    <property type="molecule type" value="Genomic_DNA"/>
</dbReference>
<dbReference type="OrthoDB" id="9157385at2"/>
<reference evidence="1 2" key="2">
    <citation type="journal article" date="2013" name="PLoS ONE">
        <title>INDIGO - INtegrated Data Warehouse of MIcrobial GenOmes with Examples from the Red Sea Extremophiles.</title>
        <authorList>
            <person name="Alam I."/>
            <person name="Antunes A."/>
            <person name="Kamau A.A."/>
            <person name="Ba Alawi W."/>
            <person name="Kalkatawi M."/>
            <person name="Stingl U."/>
            <person name="Bajic V.B."/>
        </authorList>
    </citation>
    <scope>NUCLEOTIDE SEQUENCE [LARGE SCALE GENOMIC DNA]</scope>
    <source>
        <strain evidence="1 2">SSD-17B</strain>
    </source>
</reference>
<dbReference type="InterPro" id="IPR032675">
    <property type="entry name" value="LRR_dom_sf"/>
</dbReference>
<dbReference type="SUPFAM" id="SSF52058">
    <property type="entry name" value="L domain-like"/>
    <property type="match status" value="1"/>
</dbReference>
<dbReference type="InParanoid" id="F7PSC8"/>
<dbReference type="RefSeq" id="WP_008824737.1">
    <property type="nucleotide sequence ID" value="NZ_AFNU02000018.1"/>
</dbReference>
<dbReference type="AlphaFoldDB" id="F7PSC8"/>
<protein>
    <recommendedName>
        <fullName evidence="3">Leucine-rich repeat domain-containing protein</fullName>
    </recommendedName>
</protein>
<dbReference type="STRING" id="1033810.HLPCO_002938"/>
<keyword evidence="2" id="KW-1185">Reference proteome</keyword>
<dbReference type="Proteomes" id="UP000005707">
    <property type="component" value="Unassembled WGS sequence"/>
</dbReference>
<comment type="caution">
    <text evidence="1">The sequence shown here is derived from an EMBL/GenBank/DDBJ whole genome shotgun (WGS) entry which is preliminary data.</text>
</comment>
<dbReference type="Gene3D" id="3.80.10.10">
    <property type="entry name" value="Ribonuclease Inhibitor"/>
    <property type="match status" value="1"/>
</dbReference>
<organism evidence="1 2">
    <name type="scientific">Haloplasma contractile SSD-17B</name>
    <dbReference type="NCBI Taxonomy" id="1033810"/>
    <lineage>
        <taxon>Bacteria</taxon>
        <taxon>Bacillati</taxon>
        <taxon>Mycoplasmatota</taxon>
        <taxon>Mollicutes</taxon>
        <taxon>Haloplasmatales</taxon>
        <taxon>Haloplasmataceae</taxon>
        <taxon>Haloplasma</taxon>
    </lineage>
</organism>
<accession>F7PSC8</accession>
<evidence type="ECO:0000313" key="2">
    <source>
        <dbReference type="Proteomes" id="UP000005707"/>
    </source>
</evidence>
<name>F7PSC8_9MOLU</name>
<dbReference type="eggNOG" id="COG4886">
    <property type="taxonomic scope" value="Bacteria"/>
</dbReference>
<gene>
    <name evidence="1" type="ORF">HLPCO_002938</name>
</gene>
<proteinExistence type="predicted"/>
<reference evidence="1 2" key="1">
    <citation type="journal article" date="2011" name="J. Bacteriol.">
        <title>Genome sequence of Haloplasma contractile, an unusual contractile bacterium from a deep-sea anoxic brine lake.</title>
        <authorList>
            <person name="Antunes A."/>
            <person name="Alam I."/>
            <person name="El Dorry H."/>
            <person name="Siam R."/>
            <person name="Robertson A."/>
            <person name="Bajic V.B."/>
            <person name="Stingl U."/>
        </authorList>
    </citation>
    <scope>NUCLEOTIDE SEQUENCE [LARGE SCALE GENOMIC DNA]</scope>
    <source>
        <strain evidence="1 2">SSD-17B</strain>
    </source>
</reference>
<sequence length="315" mass="36573">MKDKIANIKAYEFGHILNYRGAITNKEALIIKEGKTTDYVEIINEYKIEQLRIYFDLLEDNSLDFILQCPTLQYLCIIGDVDFSPLYSAKKIKYLSINSNNPIELEKISGLNSLRINHIDSVRNIGKVNLKSLSLYKYTEKDLKKISKLYTLDTLEIWQGNLESLVGIEHLTNLKVVVLGYLKKLKDISAITGVKGTLKHLTIEECKKLQNHEGLEKLSNLIYFKYDGSYPLENINFVEGMNSLKSLFLIDSIILDGDCTLGLKSNFYVVSPVKKHYYIRSRNNEKMKFKWEELPRKRPINYGNDEIELWRRIDV</sequence>
<evidence type="ECO:0000313" key="1">
    <source>
        <dbReference type="EMBL" id="ERJ11047.1"/>
    </source>
</evidence>
<evidence type="ECO:0008006" key="3">
    <source>
        <dbReference type="Google" id="ProtNLM"/>
    </source>
</evidence>